<protein>
    <submittedName>
        <fullName evidence="1">Uncharacterized protein</fullName>
    </submittedName>
</protein>
<comment type="caution">
    <text evidence="1">The sequence shown here is derived from an EMBL/GenBank/DDBJ whole genome shotgun (WGS) entry which is preliminary data.</text>
</comment>
<dbReference type="Proteomes" id="UP001549106">
    <property type="component" value="Unassembled WGS sequence"/>
</dbReference>
<organism evidence="1 2">
    <name type="scientific">Blautia caecimuris</name>
    <dbReference type="NCBI Taxonomy" id="1796615"/>
    <lineage>
        <taxon>Bacteria</taxon>
        <taxon>Bacillati</taxon>
        <taxon>Bacillota</taxon>
        <taxon>Clostridia</taxon>
        <taxon>Lachnospirales</taxon>
        <taxon>Lachnospiraceae</taxon>
        <taxon>Blautia</taxon>
    </lineage>
</organism>
<evidence type="ECO:0000313" key="1">
    <source>
        <dbReference type="EMBL" id="MET3752124.1"/>
    </source>
</evidence>
<keyword evidence="2" id="KW-1185">Reference proteome</keyword>
<dbReference type="EMBL" id="JBEPMJ010000037">
    <property type="protein sequence ID" value="MET3752124.1"/>
    <property type="molecule type" value="Genomic_DNA"/>
</dbReference>
<gene>
    <name evidence="1" type="ORF">ABID24_003386</name>
</gene>
<sequence length="39" mass="4748">MRYGSVYLIVRDFDNCGGDGFYYKIGYEDGIHWLHFRKR</sequence>
<name>A0ABV2M6M9_9FIRM</name>
<reference evidence="1 2" key="1">
    <citation type="submission" date="2024-06" db="EMBL/GenBank/DDBJ databases">
        <title>Genomic Encyclopedia of Type Strains, Phase IV (KMG-IV): sequencing the most valuable type-strain genomes for metagenomic binning, comparative biology and taxonomic classification.</title>
        <authorList>
            <person name="Goeker M."/>
        </authorList>
    </citation>
    <scope>NUCLEOTIDE SEQUENCE [LARGE SCALE GENOMIC DNA]</scope>
    <source>
        <strain evidence="1 2">DSM 29492</strain>
    </source>
</reference>
<evidence type="ECO:0000313" key="2">
    <source>
        <dbReference type="Proteomes" id="UP001549106"/>
    </source>
</evidence>
<accession>A0ABV2M6M9</accession>
<proteinExistence type="predicted"/>